<name>A0A225VHZ7_9STRA</name>
<dbReference type="AlphaFoldDB" id="A0A225VHZ7"/>
<organism evidence="4 5">
    <name type="scientific">Phytophthora megakarya</name>
    <dbReference type="NCBI Taxonomy" id="4795"/>
    <lineage>
        <taxon>Eukaryota</taxon>
        <taxon>Sar</taxon>
        <taxon>Stramenopiles</taxon>
        <taxon>Oomycota</taxon>
        <taxon>Peronosporomycetes</taxon>
        <taxon>Peronosporales</taxon>
        <taxon>Peronosporaceae</taxon>
        <taxon>Phytophthora</taxon>
    </lineage>
</organism>
<sequence>MSLSTFEELLCILGPYLVVDYYRSLSRSRGIPPLTPAAMLQSTLSWLGGGSHHLTRVIAGISTSTFYRVVYRVMFAVNDVDKLATRFPVSPEEAKRAAAGFQLRSNHGVIEHCIGVIDDWLCPIRDECGRVVSFFSGNYQKYGLNVQACADALSRFTAFSVNSPGGMNDAYAYQRWLLSNQLNKIDDPDFVIGDNAYVQCKRVLTPFNKTQLVDRPDRDSYNFHVSQLRILVEMAFGLLNLEKTTSCAPATLPYNYIGMYAFAQFLHYTTMRYFTDPSRSSFDVCNKEGTFMEQSRTINLRRV</sequence>
<dbReference type="Pfam" id="PF13359">
    <property type="entry name" value="DDE_Tnp_4"/>
    <property type="match status" value="1"/>
</dbReference>
<proteinExistence type="predicted"/>
<feature type="domain" description="DDE Tnp4" evidence="3">
    <location>
        <begin position="133"/>
        <end position="239"/>
    </location>
</feature>
<evidence type="ECO:0000259" key="3">
    <source>
        <dbReference type="Pfam" id="PF13359"/>
    </source>
</evidence>
<dbReference type="EMBL" id="NBNE01004678">
    <property type="protein sequence ID" value="OWZ04965.1"/>
    <property type="molecule type" value="Genomic_DNA"/>
</dbReference>
<accession>A0A225VHZ7</accession>
<dbReference type="GO" id="GO:0046872">
    <property type="term" value="F:metal ion binding"/>
    <property type="evidence" value="ECO:0007669"/>
    <property type="project" value="UniProtKB-KW"/>
</dbReference>
<dbReference type="OrthoDB" id="88827at2759"/>
<evidence type="ECO:0000313" key="4">
    <source>
        <dbReference type="EMBL" id="OWZ04965.1"/>
    </source>
</evidence>
<keyword evidence="2" id="KW-0479">Metal-binding</keyword>
<dbReference type="InterPro" id="IPR027806">
    <property type="entry name" value="HARBI1_dom"/>
</dbReference>
<keyword evidence="5" id="KW-1185">Reference proteome</keyword>
<evidence type="ECO:0000313" key="5">
    <source>
        <dbReference type="Proteomes" id="UP000198211"/>
    </source>
</evidence>
<comment type="caution">
    <text evidence="4">The sequence shown here is derived from an EMBL/GenBank/DDBJ whole genome shotgun (WGS) entry which is preliminary data.</text>
</comment>
<protein>
    <recommendedName>
        <fullName evidence="3">DDE Tnp4 domain-containing protein</fullName>
    </recommendedName>
</protein>
<evidence type="ECO:0000256" key="1">
    <source>
        <dbReference type="ARBA" id="ARBA00001968"/>
    </source>
</evidence>
<comment type="cofactor">
    <cofactor evidence="1">
        <name>a divalent metal cation</name>
        <dbReference type="ChEBI" id="CHEBI:60240"/>
    </cofactor>
</comment>
<gene>
    <name evidence="4" type="ORF">PHMEG_00023035</name>
</gene>
<dbReference type="Proteomes" id="UP000198211">
    <property type="component" value="Unassembled WGS sequence"/>
</dbReference>
<reference evidence="5" key="1">
    <citation type="submission" date="2017-03" db="EMBL/GenBank/DDBJ databases">
        <title>Phytopthora megakarya and P. palmivora, two closely related causual agents of cacao black pod achieved similar genome size and gene model numbers by different mechanisms.</title>
        <authorList>
            <person name="Ali S."/>
            <person name="Shao J."/>
            <person name="Larry D.J."/>
            <person name="Kronmiller B."/>
            <person name="Shen D."/>
            <person name="Strem M.D."/>
            <person name="Melnick R.L."/>
            <person name="Guiltinan M.J."/>
            <person name="Tyler B.M."/>
            <person name="Meinhardt L.W."/>
            <person name="Bailey B.A."/>
        </authorList>
    </citation>
    <scope>NUCLEOTIDE SEQUENCE [LARGE SCALE GENOMIC DNA]</scope>
    <source>
        <strain evidence="5">zdho120</strain>
    </source>
</reference>
<evidence type="ECO:0000256" key="2">
    <source>
        <dbReference type="ARBA" id="ARBA00022723"/>
    </source>
</evidence>